<evidence type="ECO:0000313" key="3">
    <source>
        <dbReference type="Proteomes" id="UP000479000"/>
    </source>
</evidence>
<sequence length="134" mass="15095">FKKFEKKDFLAPSTTEYCRFRASVSQGPPIGRRTFTQRSSASANCGHRSRLFGPQGDSAVHRRWKGPRGTRRGRNFRWKTETPRRTAGVAPAWPVVLTGGRQGSPHQTSARYPGEASKYPNLEIHRELPFAQIG</sequence>
<feature type="compositionally biased region" description="Basic residues" evidence="1">
    <location>
        <begin position="61"/>
        <end position="77"/>
    </location>
</feature>
<dbReference type="AlphaFoldDB" id="A0A6H5GXR9"/>
<reference evidence="2 3" key="1">
    <citation type="submission" date="2020-02" db="EMBL/GenBank/DDBJ databases">
        <authorList>
            <person name="Ferguson B K."/>
        </authorList>
    </citation>
    <scope>NUCLEOTIDE SEQUENCE [LARGE SCALE GENOMIC DNA]</scope>
</reference>
<feature type="compositionally biased region" description="Polar residues" evidence="1">
    <location>
        <begin position="34"/>
        <end position="43"/>
    </location>
</feature>
<gene>
    <name evidence="2" type="ORF">NTEN_LOCUS13367</name>
</gene>
<protein>
    <submittedName>
        <fullName evidence="2">Uncharacterized protein</fullName>
    </submittedName>
</protein>
<feature type="non-terminal residue" evidence="2">
    <location>
        <position position="1"/>
    </location>
</feature>
<evidence type="ECO:0000256" key="1">
    <source>
        <dbReference type="SAM" id="MobiDB-lite"/>
    </source>
</evidence>
<accession>A0A6H5GXR9</accession>
<dbReference type="EMBL" id="CADCXU010020155">
    <property type="protein sequence ID" value="CAB0008121.1"/>
    <property type="molecule type" value="Genomic_DNA"/>
</dbReference>
<name>A0A6H5GXR9_9HEMI</name>
<organism evidence="2 3">
    <name type="scientific">Nesidiocoris tenuis</name>
    <dbReference type="NCBI Taxonomy" id="355587"/>
    <lineage>
        <taxon>Eukaryota</taxon>
        <taxon>Metazoa</taxon>
        <taxon>Ecdysozoa</taxon>
        <taxon>Arthropoda</taxon>
        <taxon>Hexapoda</taxon>
        <taxon>Insecta</taxon>
        <taxon>Pterygota</taxon>
        <taxon>Neoptera</taxon>
        <taxon>Paraneoptera</taxon>
        <taxon>Hemiptera</taxon>
        <taxon>Heteroptera</taxon>
        <taxon>Panheteroptera</taxon>
        <taxon>Cimicomorpha</taxon>
        <taxon>Miridae</taxon>
        <taxon>Dicyphina</taxon>
        <taxon>Nesidiocoris</taxon>
    </lineage>
</organism>
<evidence type="ECO:0000313" key="2">
    <source>
        <dbReference type="EMBL" id="CAB0008121.1"/>
    </source>
</evidence>
<proteinExistence type="predicted"/>
<dbReference type="Proteomes" id="UP000479000">
    <property type="component" value="Unassembled WGS sequence"/>
</dbReference>
<feature type="region of interest" description="Disordered" evidence="1">
    <location>
        <begin position="28"/>
        <end position="115"/>
    </location>
</feature>
<keyword evidence="3" id="KW-1185">Reference proteome</keyword>